<dbReference type="Proteomes" id="UP000438429">
    <property type="component" value="Unassembled WGS sequence"/>
</dbReference>
<evidence type="ECO:0000313" key="2">
    <source>
        <dbReference type="Proteomes" id="UP000438429"/>
    </source>
</evidence>
<proteinExistence type="predicted"/>
<organism evidence="1 2">
    <name type="scientific">Scophthalmus maximus</name>
    <name type="common">Turbot</name>
    <name type="synonym">Psetta maxima</name>
    <dbReference type="NCBI Taxonomy" id="52904"/>
    <lineage>
        <taxon>Eukaryota</taxon>
        <taxon>Metazoa</taxon>
        <taxon>Chordata</taxon>
        <taxon>Craniata</taxon>
        <taxon>Vertebrata</taxon>
        <taxon>Euteleostomi</taxon>
        <taxon>Actinopterygii</taxon>
        <taxon>Neopterygii</taxon>
        <taxon>Teleostei</taxon>
        <taxon>Neoteleostei</taxon>
        <taxon>Acanthomorphata</taxon>
        <taxon>Carangaria</taxon>
        <taxon>Pleuronectiformes</taxon>
        <taxon>Pleuronectoidei</taxon>
        <taxon>Scophthalmidae</taxon>
        <taxon>Scophthalmus</taxon>
    </lineage>
</organism>
<evidence type="ECO:0000313" key="1">
    <source>
        <dbReference type="EMBL" id="KAF0026164.1"/>
    </source>
</evidence>
<dbReference type="PANTHER" id="PTHR47510:SF3">
    <property type="entry name" value="ENDO_EXONUCLEASE_PHOSPHATASE DOMAIN-CONTAINING PROTEIN"/>
    <property type="match status" value="1"/>
</dbReference>
<sequence>MNQWIFTYPEQYPGPPRPCENTISHLLTLSPLVHFRSMEQESSWHVAKTGLTVYRLAYQEHQKAFTKSLRKARSQFYSNIINTSPGNSKQLFSTINHFLKPQTLSCTDTKEEQCNNFIIFFRKKVDTIRSLLSSSPALSVPTADPLPEIFQPLFPKISQREIEDIIRRMKPSTCNLDPFPTAMVKSNVCALSPLITQIINHSLQAGYVPSDLKTAVIRPLLKKTTLDPEILANYSMEYHSIATLITHSST</sequence>
<name>A0A6A4S6H2_SCOMX</name>
<dbReference type="AlphaFoldDB" id="A0A6A4S6H2"/>
<accession>A0A6A4S6H2</accession>
<comment type="caution">
    <text evidence="1">The sequence shown here is derived from an EMBL/GenBank/DDBJ whole genome shotgun (WGS) entry which is preliminary data.</text>
</comment>
<reference evidence="1 2" key="1">
    <citation type="submission" date="2019-06" db="EMBL/GenBank/DDBJ databases">
        <title>Draft genomes of female and male turbot (Scophthalmus maximus).</title>
        <authorList>
            <person name="Xu H."/>
            <person name="Xu X.-W."/>
            <person name="Shao C."/>
            <person name="Chen S."/>
        </authorList>
    </citation>
    <scope>NUCLEOTIDE SEQUENCE [LARGE SCALE GENOMIC DNA]</scope>
    <source>
        <strain evidence="1">Ysfricsl-2016a</strain>
        <tissue evidence="1">Blood</tissue>
    </source>
</reference>
<protein>
    <submittedName>
        <fullName evidence="1">Uncharacterized protein</fullName>
    </submittedName>
</protein>
<dbReference type="PANTHER" id="PTHR47510">
    <property type="entry name" value="REVERSE TRANSCRIPTASE DOMAIN-CONTAINING PROTEIN"/>
    <property type="match status" value="1"/>
</dbReference>
<dbReference type="EMBL" id="VEVO01000019">
    <property type="protein sequence ID" value="KAF0026164.1"/>
    <property type="molecule type" value="Genomic_DNA"/>
</dbReference>
<gene>
    <name evidence="1" type="ORF">F2P81_020901</name>
</gene>